<evidence type="ECO:0000313" key="3">
    <source>
        <dbReference type="Proteomes" id="UP000094893"/>
    </source>
</evidence>
<dbReference type="EMBL" id="LWSA01000021">
    <property type="protein sequence ID" value="OCX76720.1"/>
    <property type="molecule type" value="Genomic_DNA"/>
</dbReference>
<evidence type="ECO:0000256" key="1">
    <source>
        <dbReference type="SAM" id="MobiDB-lite"/>
    </source>
</evidence>
<feature type="region of interest" description="Disordered" evidence="1">
    <location>
        <begin position="1"/>
        <end position="21"/>
    </location>
</feature>
<protein>
    <submittedName>
        <fullName evidence="2">Uncharacterized protein</fullName>
    </submittedName>
</protein>
<name>A0A1C2IKK6_ACITH</name>
<reference evidence="2 3" key="1">
    <citation type="journal article" date="2016" name="Int. J. Mol. Sci.">
        <title>Comparative genomics of the extreme acidophile Acidithiobacillus thiooxidans reveals intraspecific divergence and niche adaptation.</title>
        <authorList>
            <person name="Zhang X."/>
            <person name="Feng X."/>
            <person name="Tao J."/>
            <person name="Ma L."/>
            <person name="Xiao Y."/>
            <person name="Liang Y."/>
            <person name="Liu X."/>
            <person name="Yin H."/>
        </authorList>
    </citation>
    <scope>NUCLEOTIDE SEQUENCE [LARGE SCALE GENOMIC DNA]</scope>
    <source>
        <strain evidence="2 3">A02</strain>
    </source>
</reference>
<proteinExistence type="predicted"/>
<dbReference type="AlphaFoldDB" id="A0A1C2IKK6"/>
<evidence type="ECO:0000313" key="2">
    <source>
        <dbReference type="EMBL" id="OCX76720.1"/>
    </source>
</evidence>
<accession>A0A1C2IKK6</accession>
<sequence length="79" mass="8841">MNTDPTTEPLDDPDVPVFLDDGSLRLTPEEMAHYRRMTRRSATVSTFVNALIEAGFTRSRLREGSDFNGLLPPLDTTSK</sequence>
<dbReference type="Proteomes" id="UP000094893">
    <property type="component" value="Unassembled WGS sequence"/>
</dbReference>
<organism evidence="2 3">
    <name type="scientific">Acidithiobacillus thiooxidans</name>
    <name type="common">Thiobacillus thiooxidans</name>
    <dbReference type="NCBI Taxonomy" id="930"/>
    <lineage>
        <taxon>Bacteria</taxon>
        <taxon>Pseudomonadati</taxon>
        <taxon>Pseudomonadota</taxon>
        <taxon>Acidithiobacillia</taxon>
        <taxon>Acidithiobacillales</taxon>
        <taxon>Acidithiobacillaceae</taxon>
        <taxon>Acidithiobacillus</taxon>
    </lineage>
</organism>
<gene>
    <name evidence="2" type="ORF">A6P07_01995</name>
</gene>
<comment type="caution">
    <text evidence="2">The sequence shown here is derived from an EMBL/GenBank/DDBJ whole genome shotgun (WGS) entry which is preliminary data.</text>
</comment>